<sequence length="412" mass="46660">MLESIDRQLLKIFRKDGMIQLIFHKMWKHIAIENHYRMDFEEHIIMIRKPDISLRIGMFMLVLCVALVLTVLPAAASYYADNPLTEYAHGTITGNINYTYGDSYYSPKMWSNDNYVYTTRLPQAVADDSNVSVVIGRLYVYWTWSFNDTDPNSSYDTGVLPIMNVTFNDVQLTLENRSYDRKGYGNWDYPSGTDCYNVTSEIIPSLPENIVNITNAYGSDKNQSFNIQAVGLLTLTNFTSDCETTYWIFDGCDMTYLNSTVTPALATSYVNISGVNTSDMSHASLITAIPAGNTENNTLYFNDQPIATGLWDGNPRDGNFSYNVKDITSYIENGDNSVGIRNGLPNNDYTYTDKQMQAANVILYLQECHNNGCHCYSTNPFKFCVKTTNGCICDYADIVWNWTNPFASIVYS</sequence>
<keyword evidence="1" id="KW-1133">Transmembrane helix</keyword>
<dbReference type="STRING" id="188937.MA_3703"/>
<dbReference type="AlphaFoldDB" id="Q8TJS4"/>
<dbReference type="PhylomeDB" id="Q8TJS4"/>
<dbReference type="InParanoid" id="Q8TJS4"/>
<feature type="domain" description="DUF3344" evidence="2">
    <location>
        <begin position="77"/>
        <end position="365"/>
    </location>
</feature>
<dbReference type="InterPro" id="IPR021779">
    <property type="entry name" value="DUF3344"/>
</dbReference>
<organism evidence="3 4">
    <name type="scientific">Methanosarcina acetivorans (strain ATCC 35395 / DSM 2834 / JCM 12185 / C2A)</name>
    <dbReference type="NCBI Taxonomy" id="188937"/>
    <lineage>
        <taxon>Archaea</taxon>
        <taxon>Methanobacteriati</taxon>
        <taxon>Methanobacteriota</taxon>
        <taxon>Stenosarchaea group</taxon>
        <taxon>Methanomicrobia</taxon>
        <taxon>Methanosarcinales</taxon>
        <taxon>Methanosarcinaceae</taxon>
        <taxon>Methanosarcina</taxon>
    </lineage>
</organism>
<proteinExistence type="predicted"/>
<evidence type="ECO:0000313" key="3">
    <source>
        <dbReference type="EMBL" id="AAM07058.1"/>
    </source>
</evidence>
<evidence type="ECO:0000259" key="2">
    <source>
        <dbReference type="Pfam" id="PF11824"/>
    </source>
</evidence>
<dbReference type="HOGENOM" id="CLU_055388_0_0_2"/>
<protein>
    <submittedName>
        <fullName evidence="3">Cell surface glycoprotein</fullName>
    </submittedName>
</protein>
<keyword evidence="1" id="KW-0812">Transmembrane</keyword>
<feature type="transmembrane region" description="Helical" evidence="1">
    <location>
        <begin position="56"/>
        <end position="79"/>
    </location>
</feature>
<evidence type="ECO:0000313" key="4">
    <source>
        <dbReference type="Proteomes" id="UP000002487"/>
    </source>
</evidence>
<dbReference type="EMBL" id="AE010299">
    <property type="protein sequence ID" value="AAM07058.1"/>
    <property type="molecule type" value="Genomic_DNA"/>
</dbReference>
<keyword evidence="1" id="KW-0472">Membrane</keyword>
<name>Q8TJS4_METAC</name>
<gene>
    <name evidence="3" type="ordered locus">MA_3703</name>
</gene>
<dbReference type="EnsemblBacteria" id="AAM07058">
    <property type="protein sequence ID" value="AAM07058"/>
    <property type="gene ID" value="MA_3703"/>
</dbReference>
<evidence type="ECO:0000256" key="1">
    <source>
        <dbReference type="SAM" id="Phobius"/>
    </source>
</evidence>
<accession>Q8TJS4</accession>
<dbReference type="Pfam" id="PF11824">
    <property type="entry name" value="DUF3344"/>
    <property type="match status" value="1"/>
</dbReference>
<dbReference type="Proteomes" id="UP000002487">
    <property type="component" value="Chromosome"/>
</dbReference>
<dbReference type="KEGG" id="mac:MA_3703"/>
<reference evidence="3 4" key="1">
    <citation type="journal article" date="2002" name="Genome Res.">
        <title>The genome of Methanosarcina acetivorans reveals extensive metabolic and physiological diversity.</title>
        <authorList>
            <person name="Galagan J.E."/>
            <person name="Nusbaum C."/>
            <person name="Roy A."/>
            <person name="Endrizzi M.G."/>
            <person name="Macdonald P."/>
            <person name="FitzHugh W."/>
            <person name="Calvo S."/>
            <person name="Engels R."/>
            <person name="Smirnov S."/>
            <person name="Atnoor D."/>
            <person name="Brown A."/>
            <person name="Allen N."/>
            <person name="Naylor J."/>
            <person name="Stange-Thomann N."/>
            <person name="DeArellano K."/>
            <person name="Johnson R."/>
            <person name="Linton L."/>
            <person name="McEwan P."/>
            <person name="McKernan K."/>
            <person name="Talamas J."/>
            <person name="Tirrell A."/>
            <person name="Ye W."/>
            <person name="Zimmer A."/>
            <person name="Barber R.D."/>
            <person name="Cann I."/>
            <person name="Graham D.E."/>
            <person name="Grahame D.A."/>
            <person name="Guss A."/>
            <person name="Hedderich R."/>
            <person name="Ingram-Smith C."/>
            <person name="Kuettner C.H."/>
            <person name="Krzycki J.A."/>
            <person name="Leigh J.A."/>
            <person name="Li W."/>
            <person name="Liu J."/>
            <person name="Mukhopadhyay B."/>
            <person name="Reeve J.N."/>
            <person name="Smith K."/>
            <person name="Springer T.A."/>
            <person name="Umayam L.A."/>
            <person name="White O."/>
            <person name="White R.H."/>
            <person name="de Macario E.C."/>
            <person name="Ferry J.G."/>
            <person name="Jarrell K.F."/>
            <person name="Jing H."/>
            <person name="Macario A.J.L."/>
            <person name="Paulsen I."/>
            <person name="Pritchett M."/>
            <person name="Sowers K.R."/>
            <person name="Swanson R.V."/>
            <person name="Zinder S.H."/>
            <person name="Lander E."/>
            <person name="Metcalf W.W."/>
            <person name="Birren B."/>
        </authorList>
    </citation>
    <scope>NUCLEOTIDE SEQUENCE [LARGE SCALE GENOMIC DNA]</scope>
    <source>
        <strain evidence="4">ATCC 35395 / DSM 2834 / JCM 12185 / C2A</strain>
    </source>
</reference>
<keyword evidence="4" id="KW-1185">Reference proteome</keyword>